<protein>
    <submittedName>
        <fullName evidence="1">Uncharacterized protein</fullName>
    </submittedName>
</protein>
<sequence>MSFTPPQVAFFIVFLALLLRLVLPPVVSLWAFAVATARITSGSIAKRIQFISYLIHSSFPTSLVYPIDHWFWSPDRWASPARVDNNLFYEIGVLDFAGFGVVHMVGGIASLWGAFIVGSRIGRFNHADQSCSFTWTQQYTCCSRFILLWFGWYDSILVPF</sequence>
<dbReference type="EMBL" id="CM047897">
    <property type="protein sequence ID" value="KAJ0110861.1"/>
    <property type="molecule type" value="Genomic_DNA"/>
</dbReference>
<comment type="caution">
    <text evidence="1">The sequence shown here is derived from an EMBL/GenBank/DDBJ whole genome shotgun (WGS) entry which is preliminary data.</text>
</comment>
<name>A0ACC1C5N4_9ROSI</name>
<accession>A0ACC1C5N4</accession>
<evidence type="ECO:0000313" key="2">
    <source>
        <dbReference type="Proteomes" id="UP001164250"/>
    </source>
</evidence>
<evidence type="ECO:0000313" key="1">
    <source>
        <dbReference type="EMBL" id="KAJ0110861.1"/>
    </source>
</evidence>
<dbReference type="Proteomes" id="UP001164250">
    <property type="component" value="Chromosome 1"/>
</dbReference>
<gene>
    <name evidence="1" type="ORF">Patl1_01667</name>
</gene>
<proteinExistence type="predicted"/>
<keyword evidence="2" id="KW-1185">Reference proteome</keyword>
<organism evidence="1 2">
    <name type="scientific">Pistacia atlantica</name>
    <dbReference type="NCBI Taxonomy" id="434234"/>
    <lineage>
        <taxon>Eukaryota</taxon>
        <taxon>Viridiplantae</taxon>
        <taxon>Streptophyta</taxon>
        <taxon>Embryophyta</taxon>
        <taxon>Tracheophyta</taxon>
        <taxon>Spermatophyta</taxon>
        <taxon>Magnoliopsida</taxon>
        <taxon>eudicotyledons</taxon>
        <taxon>Gunneridae</taxon>
        <taxon>Pentapetalae</taxon>
        <taxon>rosids</taxon>
        <taxon>malvids</taxon>
        <taxon>Sapindales</taxon>
        <taxon>Anacardiaceae</taxon>
        <taxon>Pistacia</taxon>
    </lineage>
</organism>
<reference evidence="2" key="1">
    <citation type="journal article" date="2023" name="G3 (Bethesda)">
        <title>Genome assembly and association tests identify interacting loci associated with vigor, precocity, and sex in interspecific pistachio rootstocks.</title>
        <authorList>
            <person name="Palmer W."/>
            <person name="Jacygrad E."/>
            <person name="Sagayaradj S."/>
            <person name="Cavanaugh K."/>
            <person name="Han R."/>
            <person name="Bertier L."/>
            <person name="Beede B."/>
            <person name="Kafkas S."/>
            <person name="Golino D."/>
            <person name="Preece J."/>
            <person name="Michelmore R."/>
        </authorList>
    </citation>
    <scope>NUCLEOTIDE SEQUENCE [LARGE SCALE GENOMIC DNA]</scope>
</reference>